<sequence length="75" mass="8717">MDDVPVNNIVDFSWRFGVTIASGISEEVGKNFVQVEILYDEEGKRKTFFVEMSVNQFHKLIYDLEKVKSNLDILM</sequence>
<keyword evidence="3" id="KW-1185">Reference proteome</keyword>
<comment type="caution">
    <text evidence="2">The sequence shown here is derived from an EMBL/GenBank/DDBJ whole genome shotgun (WGS) entry which is preliminary data.</text>
</comment>
<dbReference type="Pfam" id="PF07258">
    <property type="entry name" value="COMM_domain"/>
    <property type="match status" value="1"/>
</dbReference>
<protein>
    <recommendedName>
        <fullName evidence="1">COMM domain-containing protein</fullName>
    </recommendedName>
</protein>
<reference evidence="2 3" key="1">
    <citation type="journal article" date="2024" name="bioRxiv">
        <title>A reference genome for Trichogramma kaykai: A tiny desert-dwelling parasitoid wasp with competing sex-ratio distorters.</title>
        <authorList>
            <person name="Culotta J."/>
            <person name="Lindsey A.R."/>
        </authorList>
    </citation>
    <scope>NUCLEOTIDE SEQUENCE [LARGE SCALE GENOMIC DNA]</scope>
    <source>
        <strain evidence="2 3">KSX58</strain>
    </source>
</reference>
<feature type="domain" description="COMM" evidence="1">
    <location>
        <begin position="8"/>
        <end position="75"/>
    </location>
</feature>
<accession>A0ABD2XFP5</accession>
<evidence type="ECO:0000313" key="3">
    <source>
        <dbReference type="Proteomes" id="UP001627154"/>
    </source>
</evidence>
<evidence type="ECO:0000259" key="1">
    <source>
        <dbReference type="PROSITE" id="PS51269"/>
    </source>
</evidence>
<gene>
    <name evidence="2" type="ORF">TKK_003290</name>
</gene>
<dbReference type="EMBL" id="JBJJXI010000027">
    <property type="protein sequence ID" value="KAL3403880.1"/>
    <property type="molecule type" value="Genomic_DNA"/>
</dbReference>
<dbReference type="AlphaFoldDB" id="A0ABD2XFP5"/>
<organism evidence="2 3">
    <name type="scientific">Trichogramma kaykai</name>
    <dbReference type="NCBI Taxonomy" id="54128"/>
    <lineage>
        <taxon>Eukaryota</taxon>
        <taxon>Metazoa</taxon>
        <taxon>Ecdysozoa</taxon>
        <taxon>Arthropoda</taxon>
        <taxon>Hexapoda</taxon>
        <taxon>Insecta</taxon>
        <taxon>Pterygota</taxon>
        <taxon>Neoptera</taxon>
        <taxon>Endopterygota</taxon>
        <taxon>Hymenoptera</taxon>
        <taxon>Apocrita</taxon>
        <taxon>Proctotrupomorpha</taxon>
        <taxon>Chalcidoidea</taxon>
        <taxon>Trichogrammatidae</taxon>
        <taxon>Trichogramma</taxon>
    </lineage>
</organism>
<dbReference type="InterPro" id="IPR017920">
    <property type="entry name" value="COMM"/>
</dbReference>
<name>A0ABD2XFP5_9HYME</name>
<dbReference type="Proteomes" id="UP001627154">
    <property type="component" value="Unassembled WGS sequence"/>
</dbReference>
<proteinExistence type="predicted"/>
<dbReference type="PROSITE" id="PS51269">
    <property type="entry name" value="COMM"/>
    <property type="match status" value="1"/>
</dbReference>
<evidence type="ECO:0000313" key="2">
    <source>
        <dbReference type="EMBL" id="KAL3403880.1"/>
    </source>
</evidence>